<dbReference type="InterPro" id="IPR044893">
    <property type="entry name" value="RNA_pol_Rpb1_clamp_domain"/>
</dbReference>
<dbReference type="InterPro" id="IPR038120">
    <property type="entry name" value="Rpb1_funnel_sf"/>
</dbReference>
<dbReference type="InterPro" id="IPR042102">
    <property type="entry name" value="RNA_pol_Rpb1_3_sf"/>
</dbReference>
<name>A0A8J9Z9S9_BRALA</name>
<sequence length="1458" mass="163640">MVKEQFREADLARRISHVCFGMMSDEEMRQQSHIHVVSKNLYNQDSRQVPVPYGVLDNHMGTSTKDKSCETCGKNLADCVGHYGYVDLELPVFHVGYFKSIIHVLQCICKSCSRVLLGKDDRKTFTDTLRRPNLSYLQRKGLKKKINEKCRKVSYCSHCGALNGPVKKCGLLKIVHERYKSTKKVVDPVVIDFQSSFQSAVEHNKEIEQLIPRAQENLNPMVALHMFSRIPHQDLPFLIMDAEHGRPQDMILTRLLVPPLCIRPSVSTELKAGTNEDDVTMKLTEILFLNDVIQKHRATGARAQMIMEDWDFLQLQCALYINSEQGGIPLNMQPKKPTRGFCQRLKGKQGRFRGNLSGKRVDYSSRTVISPDPNLRIDQVAVPIHVAKILTYPEKVNKANIQLMRQLIVNGCDTHPGANFVESRATGVKRFLKYGNRQKIAQELKYGDIVERHLKDKDVVLFNRQPSLHKLSIMAHYAKVMPHRTFRFNECVCTPYNADFDGDEMNLHLPQTEEAKAEALILMGLKSNLVTPRNGEPLIATIQDFITGSYLLTQKDTMFNFSTLSLRHFFNVFCNPQVKSNLVTPRNGEPLIAAIQDFITGSYLLMQTDTIFNFSTLSLRHFFNVFCNPQVKSNLVTPRNGEPLIAAIQDFITGSYLLTQKDTMFDRAKACQIIASMLSGGDRTERIDLPPPAIMKPMCLWTGKQIFSLLLKPNKTSPIRCNLKAKTKSYTKGEDLSTNDSFVIIRCGELLCGAMDKAMLGSGSKNNIFYILLRDYGEEAAATAMSRLARICPFFLSNRGFSIGIGDVTPGEGLLTAKKNLLDTGYGNCDSFIRELEEGKLQSQPGCTPDQTLEAVILKELSVIRDHAGKACLTELHKSNSPLTMAICGSKGSFINISQMIACVGQQAISGQRVPNGFEDRALPHFKRYSKEPEAKGFVENSFYSGLTPTEFFFHTMGGREGLVDTAVKTAETGYMQRRLVKSLEDLCSHYDLMVRNSMGEIIQFMYGGDGLDPAAMEGKDTPVDFQRVLDHIRAVHRCEGEPVLTSSELVQKTAEIVDKPEFMSVSEEYRKEIKDFVAEIAERVEATHEKYKIQTGPESGSQPPVLLQLERVTPTQLTQFLIMVRDKYLRAKIEPVLNHVAHITLGVPRIKEIINASKNISTPIITAQLKDDTSAEFARRVKGRIEKSLLGEVTEYMEEVYLPDDCFLLIKLHMDRIKLLKLEVSADTIRYSICTSKLRIKPASIVVHGESILCVTPSETAQSTMYYNMQKLKENLPKVVIKGVDSVSRAVIHLDEKGGQQQYKLLVEGENLRAVIATPGVKGTRTTSNNTSDVEKTLGIEAARVTIMNEITYTMSSHGMSIDIRHVMLLADLMTYKGEVLGITRFGLAKMKESVLMLASFEKTADHLFDASYHGQEDAICGVSECIILGIPMNIGTGLFKLLHKYPFIVLTLGEFN</sequence>
<dbReference type="FunFam" id="1.10.150.390:FF:000003">
    <property type="entry name" value="DNA-directed RNA polymerase subunit"/>
    <property type="match status" value="1"/>
</dbReference>
<dbReference type="CDD" id="cd02583">
    <property type="entry name" value="RNAP_III_RPC1_N"/>
    <property type="match status" value="1"/>
</dbReference>
<dbReference type="PANTHER" id="PTHR48446">
    <property type="entry name" value="DNA-DIRECTED RNA POLYMERASE SUBUNIT BETA' N-TERMINAL SECTION"/>
    <property type="match status" value="1"/>
</dbReference>
<dbReference type="CDD" id="cd02736">
    <property type="entry name" value="RNAP_III_Rpc1_C"/>
    <property type="match status" value="1"/>
</dbReference>
<evidence type="ECO:0000256" key="4">
    <source>
        <dbReference type="ARBA" id="ARBA00022679"/>
    </source>
</evidence>
<dbReference type="InterPro" id="IPR007081">
    <property type="entry name" value="RNA_pol_Rpb1_5"/>
</dbReference>
<keyword evidence="8" id="KW-0460">Magnesium</keyword>
<keyword evidence="4 11" id="KW-0808">Transferase</keyword>
<comment type="similarity">
    <text evidence="2 11">Belongs to the RNA polymerase beta' chain family.</text>
</comment>
<protein>
    <recommendedName>
        <fullName evidence="11">DNA-directed RNA polymerase subunit</fullName>
        <ecNumber evidence="11">2.7.7.6</ecNumber>
    </recommendedName>
</protein>
<dbReference type="Gene3D" id="6.10.250.2940">
    <property type="match status" value="1"/>
</dbReference>
<dbReference type="Pfam" id="PF05000">
    <property type="entry name" value="RNA_pol_Rpb1_4"/>
    <property type="match status" value="1"/>
</dbReference>
<dbReference type="Gene3D" id="6.20.50.80">
    <property type="match status" value="1"/>
</dbReference>
<dbReference type="InterPro" id="IPR007083">
    <property type="entry name" value="RNA_pol_Rpb1_4"/>
</dbReference>
<dbReference type="FunFam" id="4.10.860.120:FF:000004">
    <property type="entry name" value="DNA-directed RNA polymerase subunit"/>
    <property type="match status" value="1"/>
</dbReference>
<dbReference type="InterPro" id="IPR007066">
    <property type="entry name" value="RNA_pol_Rpb1_3"/>
</dbReference>
<dbReference type="Gene3D" id="3.30.1490.180">
    <property type="entry name" value="RNA polymerase ii"/>
    <property type="match status" value="1"/>
</dbReference>
<dbReference type="Proteomes" id="UP000838412">
    <property type="component" value="Chromosome 17"/>
</dbReference>
<comment type="function">
    <text evidence="11">DNA-dependent RNA polymerase catalyzes the transcription of DNA into RNA using the four ribonucleoside triphosphates as substrates.</text>
</comment>
<dbReference type="InterPro" id="IPR015700">
    <property type="entry name" value="RPC1"/>
</dbReference>
<evidence type="ECO:0000256" key="6">
    <source>
        <dbReference type="ARBA" id="ARBA00022723"/>
    </source>
</evidence>
<evidence type="ECO:0000256" key="2">
    <source>
        <dbReference type="ARBA" id="ARBA00006460"/>
    </source>
</evidence>
<dbReference type="InterPro" id="IPR035697">
    <property type="entry name" value="RNAP_III_RPC1_N"/>
</dbReference>
<dbReference type="Pfam" id="PF04983">
    <property type="entry name" value="RNA_pol_Rpb1_3"/>
    <property type="match status" value="3"/>
</dbReference>
<dbReference type="Gene3D" id="1.10.274.100">
    <property type="entry name" value="RNA polymerase Rpb1, domain 3"/>
    <property type="match status" value="3"/>
</dbReference>
<evidence type="ECO:0000313" key="13">
    <source>
        <dbReference type="EMBL" id="CAH1249657.1"/>
    </source>
</evidence>
<dbReference type="EMBL" id="OV696702">
    <property type="protein sequence ID" value="CAH1249657.1"/>
    <property type="molecule type" value="Genomic_DNA"/>
</dbReference>
<accession>A0A8J9Z9S9</accession>
<dbReference type="Gene3D" id="2.40.40.20">
    <property type="match status" value="1"/>
</dbReference>
<evidence type="ECO:0000313" key="14">
    <source>
        <dbReference type="Proteomes" id="UP000838412"/>
    </source>
</evidence>
<dbReference type="Gene3D" id="1.10.132.30">
    <property type="match status" value="1"/>
</dbReference>
<keyword evidence="14" id="KW-1185">Reference proteome</keyword>
<keyword evidence="9 11" id="KW-0804">Transcription</keyword>
<evidence type="ECO:0000256" key="3">
    <source>
        <dbReference type="ARBA" id="ARBA00022478"/>
    </source>
</evidence>
<dbReference type="OrthoDB" id="270392at2759"/>
<dbReference type="Gene3D" id="1.10.150.390">
    <property type="match status" value="1"/>
</dbReference>
<evidence type="ECO:0000256" key="9">
    <source>
        <dbReference type="ARBA" id="ARBA00023163"/>
    </source>
</evidence>
<evidence type="ECO:0000256" key="1">
    <source>
        <dbReference type="ARBA" id="ARBA00004123"/>
    </source>
</evidence>
<evidence type="ECO:0000256" key="11">
    <source>
        <dbReference type="RuleBase" id="RU004279"/>
    </source>
</evidence>
<dbReference type="FunFam" id="1.10.132.30:FF:000001">
    <property type="entry name" value="DNA-directed RNA polymerase subunit"/>
    <property type="match status" value="1"/>
</dbReference>
<keyword evidence="5 11" id="KW-0548">Nucleotidyltransferase</keyword>
<keyword evidence="7" id="KW-0862">Zinc</keyword>
<dbReference type="SMART" id="SM00663">
    <property type="entry name" value="RPOLA_N"/>
    <property type="match status" value="1"/>
</dbReference>
<reference evidence="13" key="1">
    <citation type="submission" date="2022-01" db="EMBL/GenBank/DDBJ databases">
        <authorList>
            <person name="Braso-Vives M."/>
        </authorList>
    </citation>
    <scope>NUCLEOTIDE SEQUENCE</scope>
</reference>
<gene>
    <name evidence="13" type="primary">POLR2A</name>
    <name evidence="13" type="ORF">BLAG_LOCUS10684</name>
</gene>
<evidence type="ECO:0000256" key="7">
    <source>
        <dbReference type="ARBA" id="ARBA00022833"/>
    </source>
</evidence>
<comment type="subcellular location">
    <subcellularLocation>
        <location evidence="1">Nucleus</location>
    </subcellularLocation>
</comment>
<evidence type="ECO:0000256" key="5">
    <source>
        <dbReference type="ARBA" id="ARBA00022695"/>
    </source>
</evidence>
<dbReference type="GO" id="GO:0003899">
    <property type="term" value="F:DNA-directed RNA polymerase activity"/>
    <property type="evidence" value="ECO:0007669"/>
    <property type="project" value="UniProtKB-EC"/>
</dbReference>
<organism evidence="13 14">
    <name type="scientific">Branchiostoma lanceolatum</name>
    <name type="common">Common lancelet</name>
    <name type="synonym">Amphioxus lanceolatum</name>
    <dbReference type="NCBI Taxonomy" id="7740"/>
    <lineage>
        <taxon>Eukaryota</taxon>
        <taxon>Metazoa</taxon>
        <taxon>Chordata</taxon>
        <taxon>Cephalochordata</taxon>
        <taxon>Leptocardii</taxon>
        <taxon>Amphioxiformes</taxon>
        <taxon>Branchiostomatidae</taxon>
        <taxon>Branchiostoma</taxon>
    </lineage>
</organism>
<keyword evidence="6" id="KW-0479">Metal-binding</keyword>
<dbReference type="PANTHER" id="PTHR48446:SF1">
    <property type="entry name" value="DNA-DIRECTED RNA POLYMERASE SUBUNIT BETA' N-TERMINAL SECTION"/>
    <property type="match status" value="1"/>
</dbReference>
<keyword evidence="10" id="KW-0539">Nucleus</keyword>
<keyword evidence="3 11" id="KW-0240">DNA-directed RNA polymerase</keyword>
<dbReference type="GO" id="GO:0046872">
    <property type="term" value="F:metal ion binding"/>
    <property type="evidence" value="ECO:0007669"/>
    <property type="project" value="UniProtKB-KW"/>
</dbReference>
<feature type="domain" description="RNA polymerase N-terminal" evidence="12">
    <location>
        <begin position="248"/>
        <end position="553"/>
    </location>
</feature>
<dbReference type="GO" id="GO:0000428">
    <property type="term" value="C:DNA-directed RNA polymerase complex"/>
    <property type="evidence" value="ECO:0007669"/>
    <property type="project" value="UniProtKB-KW"/>
</dbReference>
<dbReference type="SUPFAM" id="SSF64484">
    <property type="entry name" value="beta and beta-prime subunits of DNA dependent RNA-polymerase"/>
    <property type="match status" value="3"/>
</dbReference>
<dbReference type="Pfam" id="PF04998">
    <property type="entry name" value="RNA_pol_Rpb1_5"/>
    <property type="match status" value="2"/>
</dbReference>
<comment type="catalytic activity">
    <reaction evidence="11">
        <text>RNA(n) + a ribonucleoside 5'-triphosphate = RNA(n+1) + diphosphate</text>
        <dbReference type="Rhea" id="RHEA:21248"/>
        <dbReference type="Rhea" id="RHEA-COMP:14527"/>
        <dbReference type="Rhea" id="RHEA-COMP:17342"/>
        <dbReference type="ChEBI" id="CHEBI:33019"/>
        <dbReference type="ChEBI" id="CHEBI:61557"/>
        <dbReference type="ChEBI" id="CHEBI:140395"/>
        <dbReference type="EC" id="2.7.7.6"/>
    </reaction>
</comment>
<dbReference type="Pfam" id="PF04997">
    <property type="entry name" value="RNA_pol_Rpb1_1"/>
    <property type="match status" value="1"/>
</dbReference>
<dbReference type="InterPro" id="IPR007080">
    <property type="entry name" value="RNA_pol_Rpb1_1"/>
</dbReference>
<dbReference type="FunFam" id="1.10.274.100:FF:000003">
    <property type="entry name" value="DNA-directed RNA polymerase subunit"/>
    <property type="match status" value="1"/>
</dbReference>
<proteinExistence type="inferred from homology"/>
<dbReference type="GO" id="GO:0006351">
    <property type="term" value="P:DNA-templated transcription"/>
    <property type="evidence" value="ECO:0007669"/>
    <property type="project" value="InterPro"/>
</dbReference>
<dbReference type="FunFam" id="3.30.1490.180:FF:000002">
    <property type="entry name" value="DNA-directed RNA polymerase subunit"/>
    <property type="match status" value="1"/>
</dbReference>
<dbReference type="FunFam" id="2.40.40.20:FF:000019">
    <property type="entry name" value="DNA-directed RNA polymerase II subunit RPB1"/>
    <property type="match status" value="1"/>
</dbReference>
<evidence type="ECO:0000256" key="8">
    <source>
        <dbReference type="ARBA" id="ARBA00022842"/>
    </source>
</evidence>
<dbReference type="Gene3D" id="4.10.860.120">
    <property type="entry name" value="RNA polymerase II, clamp domain"/>
    <property type="match status" value="1"/>
</dbReference>
<dbReference type="InterPro" id="IPR035698">
    <property type="entry name" value="RNAP_III_Rpc1_C"/>
</dbReference>
<dbReference type="EC" id="2.7.7.6" evidence="11"/>
<dbReference type="Pfam" id="PF00623">
    <property type="entry name" value="RNA_pol_Rpb1_2"/>
    <property type="match status" value="1"/>
</dbReference>
<dbReference type="GO" id="GO:0005654">
    <property type="term" value="C:nucleoplasm"/>
    <property type="evidence" value="ECO:0007669"/>
    <property type="project" value="UniProtKB-ARBA"/>
</dbReference>
<dbReference type="InterPro" id="IPR006592">
    <property type="entry name" value="RNA_pol_N"/>
</dbReference>
<evidence type="ECO:0000259" key="12">
    <source>
        <dbReference type="SMART" id="SM00663"/>
    </source>
</evidence>
<dbReference type="GO" id="GO:0003677">
    <property type="term" value="F:DNA binding"/>
    <property type="evidence" value="ECO:0007669"/>
    <property type="project" value="InterPro"/>
</dbReference>
<dbReference type="InterPro" id="IPR000722">
    <property type="entry name" value="RNA_pol_asu"/>
</dbReference>
<evidence type="ECO:0000256" key="10">
    <source>
        <dbReference type="ARBA" id="ARBA00023242"/>
    </source>
</evidence>